<dbReference type="Proteomes" id="UP000886014">
    <property type="component" value="Unassembled WGS sequence"/>
</dbReference>
<dbReference type="PANTHER" id="PTHR43666">
    <property type="entry name" value="TLDD PROTEIN"/>
    <property type="match status" value="1"/>
</dbReference>
<dbReference type="PANTHER" id="PTHR43666:SF1">
    <property type="entry name" value="CONSERVED PROTEIN"/>
    <property type="match status" value="1"/>
</dbReference>
<dbReference type="AlphaFoldDB" id="A0A7C5MBV5"/>
<evidence type="ECO:0000259" key="1">
    <source>
        <dbReference type="Pfam" id="PF19289"/>
    </source>
</evidence>
<feature type="domain" description="Metalloprotease TldD/E C-terminal" evidence="1">
    <location>
        <begin position="141"/>
        <end position="370"/>
    </location>
</feature>
<proteinExistence type="predicted"/>
<dbReference type="EMBL" id="DRTV01000169">
    <property type="protein sequence ID" value="HHF58259.1"/>
    <property type="molecule type" value="Genomic_DNA"/>
</dbReference>
<dbReference type="Gene3D" id="3.30.2290.10">
    <property type="entry name" value="PmbA/TldD superfamily"/>
    <property type="match status" value="1"/>
</dbReference>
<dbReference type="InterPro" id="IPR035068">
    <property type="entry name" value="TldD/PmbA_N"/>
</dbReference>
<dbReference type="GO" id="GO:0008237">
    <property type="term" value="F:metallopeptidase activity"/>
    <property type="evidence" value="ECO:0007669"/>
    <property type="project" value="InterPro"/>
</dbReference>
<comment type="caution">
    <text evidence="2">The sequence shown here is derived from an EMBL/GenBank/DDBJ whole genome shotgun (WGS) entry which is preliminary data.</text>
</comment>
<organism evidence="2">
    <name type="scientific">candidate division WOR-3 bacterium</name>
    <dbReference type="NCBI Taxonomy" id="2052148"/>
    <lineage>
        <taxon>Bacteria</taxon>
        <taxon>Bacteria division WOR-3</taxon>
    </lineage>
</organism>
<protein>
    <submittedName>
        <fullName evidence="2">TldD/PmbA family protein</fullName>
    </submittedName>
</protein>
<reference evidence="2" key="1">
    <citation type="journal article" date="2020" name="mSystems">
        <title>Genome- and Community-Level Interaction Insights into Carbon Utilization and Element Cycling Functions of Hydrothermarchaeota in Hydrothermal Sediment.</title>
        <authorList>
            <person name="Zhou Z."/>
            <person name="Liu Y."/>
            <person name="Xu W."/>
            <person name="Pan J."/>
            <person name="Luo Z.H."/>
            <person name="Li M."/>
        </authorList>
    </citation>
    <scope>NUCLEOTIDE SEQUENCE [LARGE SCALE GENOMIC DNA]</scope>
    <source>
        <strain evidence="2">HyVt-94</strain>
    </source>
</reference>
<sequence length="374" mass="42320">MLEAVRNTEKIALSIEEDPYLPNPEEPWNNPLEEKIDKNIIAFSQEEKAHMINDLKKAFPEQELFGSLITGLTSIVVANSRGLSISYSFTDLHLTINIVDGDESYWEQISTNTLDDLNLDEIISSLEAKLLLDVKYMDISPGRYTVILSPLALEEIVSFLGYAGFSARAEEEGISFLKGKVDEKVFSEKLTIIDDPLREEGLPMPFDLEGVKKGKTTLVEKGVFRTFAYDKKTALKKNTKSTGHCVGIFQSFPYTAHLEILPGSSKLKDIIKRTEEGIYVSRFHYVNLLDPRAFTLTGMTRDGTYLIKHGKIVGMLPNLRFTQNFVEAFNNIEDISRETRKLGAVHSYESRLPMEAILPYIKIKDFNFTGISRE</sequence>
<dbReference type="GO" id="GO:0006508">
    <property type="term" value="P:proteolysis"/>
    <property type="evidence" value="ECO:0007669"/>
    <property type="project" value="InterPro"/>
</dbReference>
<accession>A0A7C5MBV5</accession>
<dbReference type="Pfam" id="PF19289">
    <property type="entry name" value="PmbA_TldD_3rd"/>
    <property type="match status" value="1"/>
</dbReference>
<dbReference type="InterPro" id="IPR036059">
    <property type="entry name" value="TldD/PmbA_sf"/>
</dbReference>
<dbReference type="InterPro" id="IPR045569">
    <property type="entry name" value="Metalloprtase-TldD/E_C"/>
</dbReference>
<evidence type="ECO:0000313" key="2">
    <source>
        <dbReference type="EMBL" id="HHF58259.1"/>
    </source>
</evidence>
<gene>
    <name evidence="2" type="ORF">ENL41_02415</name>
</gene>
<name>A0A7C5MBV5_UNCW3</name>
<dbReference type="SUPFAM" id="SSF111283">
    <property type="entry name" value="Putative modulator of DNA gyrase, PmbA/TldD"/>
    <property type="match status" value="1"/>
</dbReference>